<evidence type="ECO:0000256" key="3">
    <source>
        <dbReference type="ARBA" id="ARBA00022827"/>
    </source>
</evidence>
<dbReference type="SUPFAM" id="SSF56425">
    <property type="entry name" value="Succinate dehydrogenase/fumarate reductase flavoprotein, catalytic domain"/>
    <property type="match status" value="1"/>
</dbReference>
<evidence type="ECO:0000259" key="5">
    <source>
        <dbReference type="Pfam" id="PF00890"/>
    </source>
</evidence>
<dbReference type="Pfam" id="PF00890">
    <property type="entry name" value="FAD_binding_2"/>
    <property type="match status" value="1"/>
</dbReference>
<keyword evidence="7" id="KW-1185">Reference proteome</keyword>
<sequence length="465" mass="47587">MAIDTRASSDFAFTVPLIVIGAGGCGLTAALAARDGGADVLVLERDPKPWGTTSMSTGLIPAAGTPEQQAGGIDDSAALFATDIQKKAEDGAEPGVVAMLTRESADTIAWLKDAHGLPLTLVDGFVYPGHSVRRMYGMPNRSGAELMAALEGAAVTAGVDILTDATVTSLYVDGDRITGVRIERPDGAVEDIGCEALILACCGFAGNMDMVLHYIPELEGAVFNGHPGNKGDAIRWGVALGAAIGDIAAYQGHGGLAVGHNVTINWPAIIEGGFQVNVNGDRFSDESLGYSDQAVKIIAQPDRVAWTVFDARCHGVMMQFDDFQQAIAAGAVLRADTVAQLAGLCRLPVDALAASFAEAEASRASGEADRFGRSFLADRPALAAPFYAVKVGGALYHTQGGLEIDKQARVLKADGTPFPNLFAGGGAARGVSGAGASGYIAGNGLLTATTLGKVAGRTAAAQVAG</sequence>
<evidence type="ECO:0000313" key="6">
    <source>
        <dbReference type="EMBL" id="NML12237.1"/>
    </source>
</evidence>
<dbReference type="Gene3D" id="3.50.50.60">
    <property type="entry name" value="FAD/NAD(P)-binding domain"/>
    <property type="match status" value="1"/>
</dbReference>
<gene>
    <name evidence="6" type="ORF">HHL08_19180</name>
</gene>
<organism evidence="6 7">
    <name type="scientific">Sphingobium psychrophilum</name>
    <dbReference type="NCBI Taxonomy" id="2728834"/>
    <lineage>
        <taxon>Bacteria</taxon>
        <taxon>Pseudomonadati</taxon>
        <taxon>Pseudomonadota</taxon>
        <taxon>Alphaproteobacteria</taxon>
        <taxon>Sphingomonadales</taxon>
        <taxon>Sphingomonadaceae</taxon>
        <taxon>Sphingobium</taxon>
    </lineage>
</organism>
<keyword evidence="3" id="KW-0274">FAD</keyword>
<dbReference type="InterPro" id="IPR050315">
    <property type="entry name" value="FAD-oxidoreductase_2"/>
</dbReference>
<reference evidence="6 7" key="1">
    <citation type="submission" date="2020-04" db="EMBL/GenBank/DDBJ databases">
        <title>Sphingobium sp. AR-3-1 isolated from Arctic soil.</title>
        <authorList>
            <person name="Dahal R.H."/>
            <person name="Chaudhary D.K."/>
        </authorList>
    </citation>
    <scope>NUCLEOTIDE SEQUENCE [LARGE SCALE GENOMIC DNA]</scope>
    <source>
        <strain evidence="6 7">AR-3-1</strain>
    </source>
</reference>
<comment type="caution">
    <text evidence="6">The sequence shown here is derived from an EMBL/GenBank/DDBJ whole genome shotgun (WGS) entry which is preliminary data.</text>
</comment>
<proteinExistence type="predicted"/>
<name>A0A7X9WYI7_9SPHN</name>
<dbReference type="Proteomes" id="UP000519023">
    <property type="component" value="Unassembled WGS sequence"/>
</dbReference>
<dbReference type="InterPro" id="IPR027477">
    <property type="entry name" value="Succ_DH/fumarate_Rdtase_cat_sf"/>
</dbReference>
<evidence type="ECO:0000313" key="7">
    <source>
        <dbReference type="Proteomes" id="UP000519023"/>
    </source>
</evidence>
<dbReference type="SUPFAM" id="SSF51905">
    <property type="entry name" value="FAD/NAD(P)-binding domain"/>
    <property type="match status" value="1"/>
</dbReference>
<protein>
    <submittedName>
        <fullName evidence="6">FAD-dependent oxidoreductase</fullName>
    </submittedName>
</protein>
<feature type="domain" description="FAD-dependent oxidoreductase 2 FAD-binding" evidence="5">
    <location>
        <begin position="18"/>
        <end position="436"/>
    </location>
</feature>
<dbReference type="Gene3D" id="3.90.700.10">
    <property type="entry name" value="Succinate dehydrogenase/fumarate reductase flavoprotein, catalytic domain"/>
    <property type="match status" value="1"/>
</dbReference>
<accession>A0A7X9WYI7</accession>
<dbReference type="GO" id="GO:0016491">
    <property type="term" value="F:oxidoreductase activity"/>
    <property type="evidence" value="ECO:0007669"/>
    <property type="project" value="UniProtKB-KW"/>
</dbReference>
<comment type="cofactor">
    <cofactor evidence="1">
        <name>FAD</name>
        <dbReference type="ChEBI" id="CHEBI:57692"/>
    </cofactor>
</comment>
<dbReference type="PANTHER" id="PTHR43400:SF10">
    <property type="entry name" value="3-OXOSTEROID 1-DEHYDROGENASE"/>
    <property type="match status" value="1"/>
</dbReference>
<evidence type="ECO:0000256" key="2">
    <source>
        <dbReference type="ARBA" id="ARBA00022630"/>
    </source>
</evidence>
<dbReference type="AlphaFoldDB" id="A0A7X9WYI7"/>
<dbReference type="GO" id="GO:0008202">
    <property type="term" value="P:steroid metabolic process"/>
    <property type="evidence" value="ECO:0007669"/>
    <property type="project" value="UniProtKB-ARBA"/>
</dbReference>
<evidence type="ECO:0000256" key="1">
    <source>
        <dbReference type="ARBA" id="ARBA00001974"/>
    </source>
</evidence>
<dbReference type="RefSeq" id="WP_169574640.1">
    <property type="nucleotide sequence ID" value="NZ_JABBFV010000018.1"/>
</dbReference>
<dbReference type="InterPro" id="IPR003953">
    <property type="entry name" value="FAD-dep_OxRdtase_2_FAD-bd"/>
</dbReference>
<dbReference type="InterPro" id="IPR036188">
    <property type="entry name" value="FAD/NAD-bd_sf"/>
</dbReference>
<dbReference type="PANTHER" id="PTHR43400">
    <property type="entry name" value="FUMARATE REDUCTASE"/>
    <property type="match status" value="1"/>
</dbReference>
<keyword evidence="4" id="KW-0560">Oxidoreductase</keyword>
<dbReference type="PROSITE" id="PS51257">
    <property type="entry name" value="PROKAR_LIPOPROTEIN"/>
    <property type="match status" value="1"/>
</dbReference>
<dbReference type="EMBL" id="JABBFV010000018">
    <property type="protein sequence ID" value="NML12237.1"/>
    <property type="molecule type" value="Genomic_DNA"/>
</dbReference>
<evidence type="ECO:0000256" key="4">
    <source>
        <dbReference type="ARBA" id="ARBA00023002"/>
    </source>
</evidence>
<keyword evidence="2" id="KW-0285">Flavoprotein</keyword>